<feature type="compositionally biased region" description="Acidic residues" evidence="3">
    <location>
        <begin position="349"/>
        <end position="360"/>
    </location>
</feature>
<dbReference type="GO" id="GO:0003697">
    <property type="term" value="F:single-stranded DNA binding"/>
    <property type="evidence" value="ECO:0007669"/>
    <property type="project" value="TreeGrafter"/>
</dbReference>
<accession>A0A0G4HKW6</accession>
<protein>
    <recommendedName>
        <fullName evidence="5">XPG-I domain-containing protein</fullName>
    </recommendedName>
</protein>
<comment type="subcellular location">
    <subcellularLocation>
        <location evidence="1">Nucleus</location>
    </subcellularLocation>
</comment>
<dbReference type="InterPro" id="IPR036279">
    <property type="entry name" value="5-3_exonuclease_C_sf"/>
</dbReference>
<proteinExistence type="predicted"/>
<reference evidence="4" key="1">
    <citation type="submission" date="2014-11" db="EMBL/GenBank/DDBJ databases">
        <authorList>
            <person name="Otto D Thomas"/>
            <person name="Naeem Raeece"/>
        </authorList>
    </citation>
    <scope>NUCLEOTIDE SEQUENCE</scope>
</reference>
<keyword evidence="2" id="KW-0539">Nucleus</keyword>
<dbReference type="CDD" id="cd09904">
    <property type="entry name" value="H3TH_XPG"/>
    <property type="match status" value="1"/>
</dbReference>
<dbReference type="GO" id="GO:0005634">
    <property type="term" value="C:nucleus"/>
    <property type="evidence" value="ECO:0007669"/>
    <property type="project" value="UniProtKB-SubCell"/>
</dbReference>
<sequence length="613" mass="65227">MGGFICVCRRAVERYSLQGIHEGLGCGPSELCLLAMCLGCDYSVGVRGVGIVNGLEAVRAFRTLEGMREWRQWAEAFRLRGVAEKDNDPVRKAYKESHKNYKLQMTFPDDFPSVEVWNCLNTPVVDNSTERFSWAPPDKESIIRVMSSITGMTEEDVEQQLDPVIQAQQRQPLVQPRIDAFLHLQPNPMGPDASGTDDQVAKIRSRRMAAAVHSLRNRQRAGVRGRGAGGKGRGRGRGRGGREGPEDGEENEGGREEEEAAVPPASSSSSSAAAAVSGSGRGLGRGTEGRSGAKKSLRREAPAQRAGEFPPAIVDSSDEESLHEGSCVQAGEEIREGGEEGNEHLSLDQEGEGEKEEGEDLLGPQLEALLAEQPQQKASGRGKGGTRRGGAGRVGKKDADARGRALGDSKGGLPSSAVAAETSTQTESKERGRGRGRGKGRGGGGRKGAQEDPNGKAMTKGGNGKAAAKKKPKASAGSASVSASSASASLSSAQLHTGCTEAIDLTEDAIDEQENPIINSRDNPTVAAIGGEGAREIQKEQEGVERKDKEESFGRGRARARSEVELEVEVDGTGEKDDGIEHDAVDERNAEEECNEEDEDDLFDAAMESEEDE</sequence>
<dbReference type="VEuPathDB" id="CryptoDB:Cvel_28611"/>
<dbReference type="SUPFAM" id="SSF47807">
    <property type="entry name" value="5' to 3' exonuclease, C-terminal subdomain"/>
    <property type="match status" value="1"/>
</dbReference>
<feature type="compositionally biased region" description="Basic and acidic residues" evidence="3">
    <location>
        <begin position="573"/>
        <end position="588"/>
    </location>
</feature>
<evidence type="ECO:0000256" key="3">
    <source>
        <dbReference type="SAM" id="MobiDB-lite"/>
    </source>
</evidence>
<feature type="compositionally biased region" description="Acidic residues" evidence="3">
    <location>
        <begin position="589"/>
        <end position="613"/>
    </location>
</feature>
<dbReference type="PANTHER" id="PTHR16171">
    <property type="entry name" value="DNA REPAIR PROTEIN COMPLEMENTING XP-G CELLS-RELATED"/>
    <property type="match status" value="1"/>
</dbReference>
<feature type="region of interest" description="Disordered" evidence="3">
    <location>
        <begin position="207"/>
        <end position="613"/>
    </location>
</feature>
<evidence type="ECO:0000256" key="1">
    <source>
        <dbReference type="ARBA" id="ARBA00004123"/>
    </source>
</evidence>
<gene>
    <name evidence="4" type="ORF">Cvel_28611</name>
</gene>
<evidence type="ECO:0000256" key="2">
    <source>
        <dbReference type="ARBA" id="ARBA00023242"/>
    </source>
</evidence>
<feature type="compositionally biased region" description="Low complexity" evidence="3">
    <location>
        <begin position="364"/>
        <end position="379"/>
    </location>
</feature>
<evidence type="ECO:0008006" key="5">
    <source>
        <dbReference type="Google" id="ProtNLM"/>
    </source>
</evidence>
<feature type="compositionally biased region" description="Acidic residues" evidence="3">
    <location>
        <begin position="504"/>
        <end position="514"/>
    </location>
</feature>
<dbReference type="Gene3D" id="1.10.150.20">
    <property type="entry name" value="5' to 3' exonuclease, C-terminal subdomain"/>
    <property type="match status" value="1"/>
</dbReference>
<feature type="compositionally biased region" description="Basic and acidic residues" evidence="3">
    <location>
        <begin position="332"/>
        <end position="347"/>
    </location>
</feature>
<dbReference type="SMART" id="SM00279">
    <property type="entry name" value="HhH2"/>
    <property type="match status" value="1"/>
</dbReference>
<dbReference type="PANTHER" id="PTHR16171:SF7">
    <property type="entry name" value="DNA REPAIR PROTEIN RAD2"/>
    <property type="match status" value="1"/>
</dbReference>
<feature type="compositionally biased region" description="Basic and acidic residues" evidence="3">
    <location>
        <begin position="395"/>
        <end position="407"/>
    </location>
</feature>
<dbReference type="InterPro" id="IPR008918">
    <property type="entry name" value="HhH2"/>
</dbReference>
<evidence type="ECO:0000313" key="4">
    <source>
        <dbReference type="EMBL" id="CEM44781.1"/>
    </source>
</evidence>
<name>A0A0G4HKW6_9ALVE</name>
<feature type="compositionally biased region" description="Basic and acidic residues" evidence="3">
    <location>
        <begin position="533"/>
        <end position="564"/>
    </location>
</feature>
<dbReference type="AlphaFoldDB" id="A0A0G4HKW6"/>
<feature type="compositionally biased region" description="Gly residues" evidence="3">
    <location>
        <begin position="381"/>
        <end position="393"/>
    </location>
</feature>
<feature type="compositionally biased region" description="Low complexity" evidence="3">
    <location>
        <begin position="261"/>
        <end position="278"/>
    </location>
</feature>
<feature type="compositionally biased region" description="Acidic residues" evidence="3">
    <location>
        <begin position="246"/>
        <end position="260"/>
    </location>
</feature>
<organism evidence="4">
    <name type="scientific">Chromera velia CCMP2878</name>
    <dbReference type="NCBI Taxonomy" id="1169474"/>
    <lineage>
        <taxon>Eukaryota</taxon>
        <taxon>Sar</taxon>
        <taxon>Alveolata</taxon>
        <taxon>Colpodellida</taxon>
        <taxon>Chromeraceae</taxon>
        <taxon>Chromera</taxon>
    </lineage>
</organism>
<feature type="compositionally biased region" description="Low complexity" evidence="3">
    <location>
        <begin position="474"/>
        <end position="493"/>
    </location>
</feature>
<dbReference type="EMBL" id="CDMZ01003013">
    <property type="protein sequence ID" value="CEM44781.1"/>
    <property type="molecule type" value="Genomic_DNA"/>
</dbReference>
<dbReference type="GO" id="GO:0004520">
    <property type="term" value="F:DNA endonuclease activity"/>
    <property type="evidence" value="ECO:0007669"/>
    <property type="project" value="TreeGrafter"/>
</dbReference>